<gene>
    <name evidence="1" type="ordered locus">MROS_0821</name>
</gene>
<evidence type="ECO:0000313" key="1">
    <source>
        <dbReference type="EMBL" id="AFN74062.1"/>
    </source>
</evidence>
<reference evidence="1 2" key="1">
    <citation type="journal article" date="2013" name="PLoS ONE">
        <title>Genomic analysis of Melioribacter roseus, facultatively anaerobic organotrophic bacterium representing a novel deep lineage within Bacteriodetes/Chlorobi group.</title>
        <authorList>
            <person name="Kadnikov V.V."/>
            <person name="Mardanov A.V."/>
            <person name="Podosokorskaya O.A."/>
            <person name="Gavrilov S.N."/>
            <person name="Kublanov I.V."/>
            <person name="Beletsky A.V."/>
            <person name="Bonch-Osmolovskaya E.A."/>
            <person name="Ravin N.V."/>
        </authorList>
    </citation>
    <scope>NUCLEOTIDE SEQUENCE [LARGE SCALE GENOMIC DNA]</scope>
    <source>
        <strain evidence="2">JCM 17771 / P3M-2</strain>
    </source>
</reference>
<proteinExistence type="predicted"/>
<dbReference type="eggNOG" id="COG3688">
    <property type="taxonomic scope" value="Bacteria"/>
</dbReference>
<sequence length="150" mass="17471">MNHYIIDGNNLIGKILKKKKTENKGSDREELARILNAHFAGKKYKVSLHFDGHENIPVLFTKGKIIYSRGRTSDEKIREEIDNTKSKRKIILVTSDRQLAEYARVNGCKVISSEEFGKEIKSKRRSDEESLKIKEMENDIEEFRRLFGIE</sequence>
<evidence type="ECO:0008006" key="3">
    <source>
        <dbReference type="Google" id="ProtNLM"/>
    </source>
</evidence>
<evidence type="ECO:0000313" key="2">
    <source>
        <dbReference type="Proteomes" id="UP000009011"/>
    </source>
</evidence>
<keyword evidence="2" id="KW-1185">Reference proteome</keyword>
<dbReference type="EMBL" id="CP003557">
    <property type="protein sequence ID" value="AFN74062.1"/>
    <property type="molecule type" value="Genomic_DNA"/>
</dbReference>
<name>I6YU44_MELRP</name>
<dbReference type="RefSeq" id="WP_014855498.1">
    <property type="nucleotide sequence ID" value="NC_018178.1"/>
</dbReference>
<protein>
    <recommendedName>
        <fullName evidence="3">YacP-like NYN domain protein</fullName>
    </recommendedName>
</protein>
<dbReference type="KEGG" id="mro:MROS_0821"/>
<dbReference type="AlphaFoldDB" id="I6YU44"/>
<dbReference type="Proteomes" id="UP000009011">
    <property type="component" value="Chromosome"/>
</dbReference>
<dbReference type="PANTHER" id="PTHR34547">
    <property type="entry name" value="YACP-LIKE NYN DOMAIN PROTEIN"/>
    <property type="match status" value="1"/>
</dbReference>
<dbReference type="STRING" id="1191523.MROS_0821"/>
<organism evidence="1 2">
    <name type="scientific">Melioribacter roseus (strain DSM 23840 / JCM 17771 / VKM B-2668 / P3M-2)</name>
    <dbReference type="NCBI Taxonomy" id="1191523"/>
    <lineage>
        <taxon>Bacteria</taxon>
        <taxon>Pseudomonadati</taxon>
        <taxon>Ignavibacteriota</taxon>
        <taxon>Ignavibacteria</taxon>
        <taxon>Ignavibacteriales</taxon>
        <taxon>Melioribacteraceae</taxon>
        <taxon>Melioribacter</taxon>
    </lineage>
</organism>
<dbReference type="HOGENOM" id="CLU_1774915_0_0_10"/>
<dbReference type="OrthoDB" id="9791091at2"/>
<dbReference type="PANTHER" id="PTHR34547:SF1">
    <property type="entry name" value="YACP-LIKE NYN DOMAIN PROTEIN"/>
    <property type="match status" value="1"/>
</dbReference>
<dbReference type="InterPro" id="IPR010298">
    <property type="entry name" value="YacP-like"/>
</dbReference>
<accession>I6YU44</accession>
<dbReference type="Pfam" id="PF05991">
    <property type="entry name" value="NYN_YacP"/>
    <property type="match status" value="1"/>
</dbReference>